<dbReference type="GO" id="GO:0006355">
    <property type="term" value="P:regulation of DNA-templated transcription"/>
    <property type="evidence" value="ECO:0007669"/>
    <property type="project" value="InterPro"/>
</dbReference>
<evidence type="ECO:0000256" key="1">
    <source>
        <dbReference type="ARBA" id="ARBA00023015"/>
    </source>
</evidence>
<keyword evidence="3 4" id="KW-0539">Nucleus</keyword>
<name>A0A9C7Q3P2_9RHOD</name>
<reference evidence="7" key="2">
    <citation type="submission" date="2022-01" db="EMBL/GenBank/DDBJ databases">
        <authorList>
            <person name="Hirooka S."/>
            <person name="Miyagishima S.Y."/>
        </authorList>
    </citation>
    <scope>NUCLEOTIDE SEQUENCE</scope>
    <source>
        <strain evidence="7">NBRC 102759</strain>
    </source>
</reference>
<evidence type="ECO:0000256" key="5">
    <source>
        <dbReference type="SAM" id="Coils"/>
    </source>
</evidence>
<keyword evidence="2" id="KW-0804">Transcription</keyword>
<keyword evidence="1" id="KW-0805">Transcription regulation</keyword>
<sequence length="218" mass="25583">MKASSSPKARAKGATVAVPIVQGSIAFWLGPEADEWHSHRWTAYIRGSRNEDLSYFIRYVEFHLHESFHPSKRVVTRPPFELTETGWGEFDLIMRIFFVDNLENPVELIHPLRLFPHPPKEQSAEEPVVSEFYEELVFQDPPEELLAILRMGPQRTVDTELQKYFLDFTCQEAQDLEKIKNARDMIRSKVLGLNERSREIDEERRQIEEEINRLSKMV</sequence>
<keyword evidence="5" id="KW-0175">Coiled coil</keyword>
<dbReference type="Gene3D" id="2.60.40.1970">
    <property type="entry name" value="YEATS domain"/>
    <property type="match status" value="1"/>
</dbReference>
<dbReference type="Pfam" id="PF03366">
    <property type="entry name" value="YEATS"/>
    <property type="match status" value="1"/>
</dbReference>
<organism evidence="7 8">
    <name type="scientific">Galdieria partita</name>
    <dbReference type="NCBI Taxonomy" id="83374"/>
    <lineage>
        <taxon>Eukaryota</taxon>
        <taxon>Rhodophyta</taxon>
        <taxon>Bangiophyceae</taxon>
        <taxon>Galdieriales</taxon>
        <taxon>Galdieriaceae</taxon>
        <taxon>Galdieria</taxon>
    </lineage>
</organism>
<evidence type="ECO:0000256" key="4">
    <source>
        <dbReference type="PROSITE-ProRule" id="PRU00376"/>
    </source>
</evidence>
<dbReference type="GO" id="GO:0005634">
    <property type="term" value="C:nucleus"/>
    <property type="evidence" value="ECO:0007669"/>
    <property type="project" value="UniProtKB-SubCell"/>
</dbReference>
<gene>
    <name evidence="7" type="ORF">GpartN1_g7709.t1</name>
</gene>
<feature type="domain" description="YEATS" evidence="6">
    <location>
        <begin position="10"/>
        <end position="152"/>
    </location>
</feature>
<feature type="coiled-coil region" evidence="5">
    <location>
        <begin position="190"/>
        <end position="217"/>
    </location>
</feature>
<evidence type="ECO:0000313" key="7">
    <source>
        <dbReference type="EMBL" id="GJQ15918.1"/>
    </source>
</evidence>
<evidence type="ECO:0000256" key="2">
    <source>
        <dbReference type="ARBA" id="ARBA00023163"/>
    </source>
</evidence>
<evidence type="ECO:0000313" key="8">
    <source>
        <dbReference type="Proteomes" id="UP001061958"/>
    </source>
</evidence>
<dbReference type="OrthoDB" id="16041at2759"/>
<comment type="caution">
    <text evidence="7">The sequence shown here is derived from an EMBL/GenBank/DDBJ whole genome shotgun (WGS) entry which is preliminary data.</text>
</comment>
<comment type="subcellular location">
    <subcellularLocation>
        <location evidence="4">Nucleus</location>
    </subcellularLocation>
</comment>
<dbReference type="PANTHER" id="PTHR47573">
    <property type="entry name" value="PROTEIN AF-9 HOMOLOG"/>
    <property type="match status" value="1"/>
</dbReference>
<dbReference type="InterPro" id="IPR005033">
    <property type="entry name" value="YEATS"/>
</dbReference>
<accession>A0A9C7Q3P2</accession>
<dbReference type="AlphaFoldDB" id="A0A9C7Q3P2"/>
<evidence type="ECO:0000256" key="3">
    <source>
        <dbReference type="ARBA" id="ARBA00023242"/>
    </source>
</evidence>
<dbReference type="InterPro" id="IPR055129">
    <property type="entry name" value="YEATS_dom"/>
</dbReference>
<proteinExistence type="predicted"/>
<dbReference type="Proteomes" id="UP001061958">
    <property type="component" value="Unassembled WGS sequence"/>
</dbReference>
<keyword evidence="8" id="KW-1185">Reference proteome</keyword>
<dbReference type="InterPro" id="IPR038704">
    <property type="entry name" value="YEAST_sf"/>
</dbReference>
<dbReference type="PROSITE" id="PS51037">
    <property type="entry name" value="YEATS"/>
    <property type="match status" value="1"/>
</dbReference>
<dbReference type="CDD" id="cd16910">
    <property type="entry name" value="YEATS_TFIID14_like"/>
    <property type="match status" value="1"/>
</dbReference>
<dbReference type="EMBL" id="BQMJ01000077">
    <property type="protein sequence ID" value="GJQ15918.1"/>
    <property type="molecule type" value="Genomic_DNA"/>
</dbReference>
<protein>
    <recommendedName>
        <fullName evidence="6">YEATS domain-containing protein</fullName>
    </recommendedName>
</protein>
<evidence type="ECO:0000259" key="6">
    <source>
        <dbReference type="PROSITE" id="PS51037"/>
    </source>
</evidence>
<dbReference type="PANTHER" id="PTHR47573:SF1">
    <property type="entry name" value="PROTEIN AF-9 HOMOLOG"/>
    <property type="match status" value="1"/>
</dbReference>
<reference evidence="7" key="1">
    <citation type="journal article" date="2022" name="Proc. Natl. Acad. Sci. U.S.A.">
        <title>Life cycle and functional genomics of the unicellular red alga Galdieria for elucidating algal and plant evolution and industrial use.</title>
        <authorList>
            <person name="Hirooka S."/>
            <person name="Itabashi T."/>
            <person name="Ichinose T.M."/>
            <person name="Onuma R."/>
            <person name="Fujiwara T."/>
            <person name="Yamashita S."/>
            <person name="Jong L.W."/>
            <person name="Tomita R."/>
            <person name="Iwane A.H."/>
            <person name="Miyagishima S.Y."/>
        </authorList>
    </citation>
    <scope>NUCLEOTIDE SEQUENCE</scope>
    <source>
        <strain evidence="7">NBRC 102759</strain>
    </source>
</reference>